<name>A0ABQ7H4E0_DUNSA</name>
<dbReference type="Proteomes" id="UP000815325">
    <property type="component" value="Unassembled WGS sequence"/>
</dbReference>
<reference evidence="2" key="1">
    <citation type="submission" date="2017-08" db="EMBL/GenBank/DDBJ databases">
        <authorList>
            <person name="Polle J.E."/>
            <person name="Barry K."/>
            <person name="Cushman J."/>
            <person name="Schmutz J."/>
            <person name="Tran D."/>
            <person name="Hathwaick L.T."/>
            <person name="Yim W.C."/>
            <person name="Jenkins J."/>
            <person name="Mckie-Krisberg Z.M."/>
            <person name="Prochnik S."/>
            <person name="Lindquist E."/>
            <person name="Dockter R.B."/>
            <person name="Adam C."/>
            <person name="Molina H."/>
            <person name="Bunkerborg J."/>
            <person name="Jin E."/>
            <person name="Buchheim M."/>
            <person name="Magnuson J."/>
        </authorList>
    </citation>
    <scope>NUCLEOTIDE SEQUENCE</scope>
    <source>
        <strain evidence="2">CCAP 19/18</strain>
    </source>
</reference>
<accession>A0ABQ7H4E0</accession>
<dbReference type="PANTHER" id="PTHR39290">
    <property type="entry name" value="C3H1-TYPE DOMAIN-CONTAINING PROTEIN-RELATED"/>
    <property type="match status" value="1"/>
</dbReference>
<sequence>MLNSTPRALLGAASRIASNLKTPNADVLSVVVPLTASCQNKHACVSRMQHFCTSSSTPPPRRGYFTTSLRAAAAAFTAISGAIVVHTALSPAPKPQQHTHQHQDASSSSTQDATSIAAVSEEGSAESSDAGLLQADPDDQEQSSMDAKLAGPWHTDAEMQLHLHRRALADHRLRGYIHLKEHELQNWLAQMDRAGVKITPEAFEHHMLELEKEVNMQTSLILYQVPSPTARRDYLAQYGCSKWSEEALDVIRKYSPIIEIGAGLGHWERELSARGANVLAVDNRSALPLPDVRIRKPTFVGKVVHGDESLVSKNPKHTLLLVYPGPDDMAYKALQRYKGDTLLYVGEARGGVNANPAFFDALEKDWDCTEVHPVEPFPNGLEKLWVLKRKGASNKRGWIW</sequence>
<proteinExistence type="predicted"/>
<evidence type="ECO:0000256" key="1">
    <source>
        <dbReference type="SAM" id="MobiDB-lite"/>
    </source>
</evidence>
<feature type="region of interest" description="Disordered" evidence="1">
    <location>
        <begin position="92"/>
        <end position="146"/>
    </location>
</feature>
<evidence type="ECO:0000313" key="3">
    <source>
        <dbReference type="Proteomes" id="UP000815325"/>
    </source>
</evidence>
<dbReference type="EMBL" id="MU069479">
    <property type="protein sequence ID" value="KAF5841713.1"/>
    <property type="molecule type" value="Genomic_DNA"/>
</dbReference>
<dbReference type="PANTHER" id="PTHR39290:SF6">
    <property type="entry name" value="S-ADENOSYL-L-METHIONINE-DEPENDENT METHYLTRANSFERASES SUPERFAMILY PROTEIN"/>
    <property type="match status" value="1"/>
</dbReference>
<evidence type="ECO:0000313" key="2">
    <source>
        <dbReference type="EMBL" id="KAF5841713.1"/>
    </source>
</evidence>
<protein>
    <submittedName>
        <fullName evidence="2">Uncharacterized protein</fullName>
    </submittedName>
</protein>
<comment type="caution">
    <text evidence="2">The sequence shown here is derived from an EMBL/GenBank/DDBJ whole genome shotgun (WGS) entry which is preliminary data.</text>
</comment>
<gene>
    <name evidence="2" type="ORF">DUNSADRAFT_11687</name>
</gene>
<feature type="compositionally biased region" description="Low complexity" evidence="1">
    <location>
        <begin position="104"/>
        <end position="128"/>
    </location>
</feature>
<keyword evidence="3" id="KW-1185">Reference proteome</keyword>
<organism evidence="2 3">
    <name type="scientific">Dunaliella salina</name>
    <name type="common">Green alga</name>
    <name type="synonym">Protococcus salinus</name>
    <dbReference type="NCBI Taxonomy" id="3046"/>
    <lineage>
        <taxon>Eukaryota</taxon>
        <taxon>Viridiplantae</taxon>
        <taxon>Chlorophyta</taxon>
        <taxon>core chlorophytes</taxon>
        <taxon>Chlorophyceae</taxon>
        <taxon>CS clade</taxon>
        <taxon>Chlamydomonadales</taxon>
        <taxon>Dunaliellaceae</taxon>
        <taxon>Dunaliella</taxon>
    </lineage>
</organism>